<sequence>MAKYALIAFLFLPFFYLRMQLLPKLNIKDGQLVKITGYLSDEPQVSGNRQSFKIGQFEIATERYPEFHYGEKIQATGKIREKYFLSYPEIEVVGAQFIAPAGIKGAAVFLRLKIREIFNRSFSKPYDGIVSGVVLGDKSLISKDFWDRLKITGTLHIMVASGSNIAMFSEGLLTGLCILFVRRISLLLLISLIWFYTLMAGFQPPIVRAAIMASLLYTGQFFGRESEIKRILWLTGIIMVIINPFLISDIGFQLSFLATAGLVYIQPALKNMFSKETPRSTARSLLARIMKNNNFSSSVSAQLATLPVLLLNFGQFNLLSPLINLAVLWTIPFILQAGMGLGIIGLIGGTGMARIFSFLLFPLLYYLEKIIDWSARLTFFRFEISRFGIVWVVVYYFILYLFVRKDSRGLRSV</sequence>
<keyword evidence="3 6" id="KW-0812">Transmembrane</keyword>
<dbReference type="EMBL" id="PFSE01000057">
    <property type="protein sequence ID" value="PJC28626.1"/>
    <property type="molecule type" value="Genomic_DNA"/>
</dbReference>
<dbReference type="InterPro" id="IPR052159">
    <property type="entry name" value="Competence_DNA_uptake"/>
</dbReference>
<gene>
    <name evidence="8" type="ORF">CO053_03635</name>
</gene>
<feature type="transmembrane region" description="Helical" evidence="6">
    <location>
        <begin position="384"/>
        <end position="403"/>
    </location>
</feature>
<feature type="transmembrane region" description="Helical" evidence="6">
    <location>
        <begin position="93"/>
        <end position="112"/>
    </location>
</feature>
<keyword evidence="5 6" id="KW-0472">Membrane</keyword>
<protein>
    <recommendedName>
        <fullName evidence="7">ComEC/Rec2-related protein domain-containing protein</fullName>
    </recommendedName>
</protein>
<comment type="caution">
    <text evidence="8">The sequence shown here is derived from an EMBL/GenBank/DDBJ whole genome shotgun (WGS) entry which is preliminary data.</text>
</comment>
<comment type="subcellular location">
    <subcellularLocation>
        <location evidence="1">Cell membrane</location>
        <topology evidence="1">Multi-pass membrane protein</topology>
    </subcellularLocation>
</comment>
<evidence type="ECO:0000256" key="2">
    <source>
        <dbReference type="ARBA" id="ARBA00022475"/>
    </source>
</evidence>
<proteinExistence type="predicted"/>
<evidence type="ECO:0000256" key="4">
    <source>
        <dbReference type="ARBA" id="ARBA00022989"/>
    </source>
</evidence>
<evidence type="ECO:0000256" key="1">
    <source>
        <dbReference type="ARBA" id="ARBA00004651"/>
    </source>
</evidence>
<evidence type="ECO:0000256" key="3">
    <source>
        <dbReference type="ARBA" id="ARBA00022692"/>
    </source>
</evidence>
<dbReference type="PANTHER" id="PTHR30619:SF1">
    <property type="entry name" value="RECOMBINATION PROTEIN 2"/>
    <property type="match status" value="1"/>
</dbReference>
<dbReference type="AlphaFoldDB" id="A0A2M8EU81"/>
<feature type="transmembrane region" description="Helical" evidence="6">
    <location>
        <begin position="202"/>
        <end position="219"/>
    </location>
</feature>
<keyword evidence="2" id="KW-1003">Cell membrane</keyword>
<name>A0A2M8EU81_9BACT</name>
<evidence type="ECO:0000256" key="5">
    <source>
        <dbReference type="ARBA" id="ARBA00023136"/>
    </source>
</evidence>
<feature type="transmembrane region" description="Helical" evidence="6">
    <location>
        <begin position="318"/>
        <end position="335"/>
    </location>
</feature>
<evidence type="ECO:0000313" key="9">
    <source>
        <dbReference type="Proteomes" id="UP000230885"/>
    </source>
</evidence>
<organism evidence="8 9">
    <name type="scientific">Candidatus Shapirobacteria bacterium CG_4_9_14_0_2_um_filter_40_11</name>
    <dbReference type="NCBI Taxonomy" id="1974876"/>
    <lineage>
        <taxon>Bacteria</taxon>
        <taxon>Candidatus Shapironibacteriota</taxon>
    </lineage>
</organism>
<evidence type="ECO:0000256" key="6">
    <source>
        <dbReference type="SAM" id="Phobius"/>
    </source>
</evidence>
<feature type="transmembrane region" description="Helical" evidence="6">
    <location>
        <begin position="231"/>
        <end position="248"/>
    </location>
</feature>
<feature type="transmembrane region" description="Helical" evidence="6">
    <location>
        <begin position="172"/>
        <end position="196"/>
    </location>
</feature>
<dbReference type="NCBIfam" id="TIGR00360">
    <property type="entry name" value="ComEC_N-term"/>
    <property type="match status" value="1"/>
</dbReference>
<dbReference type="Pfam" id="PF03772">
    <property type="entry name" value="Competence"/>
    <property type="match status" value="1"/>
</dbReference>
<keyword evidence="4 6" id="KW-1133">Transmembrane helix</keyword>
<feature type="transmembrane region" description="Helical" evidence="6">
    <location>
        <begin position="342"/>
        <end position="364"/>
    </location>
</feature>
<evidence type="ECO:0000259" key="7">
    <source>
        <dbReference type="Pfam" id="PF03772"/>
    </source>
</evidence>
<reference evidence="9" key="1">
    <citation type="submission" date="2017-09" db="EMBL/GenBank/DDBJ databases">
        <title>Depth-based differentiation of microbial function through sediment-hosted aquifers and enrichment of novel symbionts in the deep terrestrial subsurface.</title>
        <authorList>
            <person name="Probst A.J."/>
            <person name="Ladd B."/>
            <person name="Jarett J.K."/>
            <person name="Geller-Mcgrath D.E."/>
            <person name="Sieber C.M.K."/>
            <person name="Emerson J.B."/>
            <person name="Anantharaman K."/>
            <person name="Thomas B.C."/>
            <person name="Malmstrom R."/>
            <person name="Stieglmeier M."/>
            <person name="Klingl A."/>
            <person name="Woyke T."/>
            <person name="Ryan C.M."/>
            <person name="Banfield J.F."/>
        </authorList>
    </citation>
    <scope>NUCLEOTIDE SEQUENCE [LARGE SCALE GENOMIC DNA]</scope>
</reference>
<dbReference type="InterPro" id="IPR004477">
    <property type="entry name" value="ComEC_N"/>
</dbReference>
<feature type="domain" description="ComEC/Rec2-related protein" evidence="7">
    <location>
        <begin position="134"/>
        <end position="403"/>
    </location>
</feature>
<dbReference type="GO" id="GO:0005886">
    <property type="term" value="C:plasma membrane"/>
    <property type="evidence" value="ECO:0007669"/>
    <property type="project" value="UniProtKB-SubCell"/>
</dbReference>
<evidence type="ECO:0000313" key="8">
    <source>
        <dbReference type="EMBL" id="PJC28626.1"/>
    </source>
</evidence>
<dbReference type="PANTHER" id="PTHR30619">
    <property type="entry name" value="DNA INTERNALIZATION/COMPETENCE PROTEIN COMEC/REC2"/>
    <property type="match status" value="1"/>
</dbReference>
<accession>A0A2M8EU81</accession>
<dbReference type="Proteomes" id="UP000230885">
    <property type="component" value="Unassembled WGS sequence"/>
</dbReference>